<reference evidence="1 2" key="1">
    <citation type="submission" date="2021-03" db="EMBL/GenBank/DDBJ databases">
        <title>Genomic Encyclopedia of Type Strains, Phase IV (KMG-IV): sequencing the most valuable type-strain genomes for metagenomic binning, comparative biology and taxonomic classification.</title>
        <authorList>
            <person name="Goeker M."/>
        </authorList>
    </citation>
    <scope>NUCLEOTIDE SEQUENCE [LARGE SCALE GENOMIC DNA]</scope>
    <source>
        <strain evidence="1 2">DSM 28650</strain>
    </source>
</reference>
<organism evidence="1 2">
    <name type="scientific">Clostridium punense</name>
    <dbReference type="NCBI Taxonomy" id="1054297"/>
    <lineage>
        <taxon>Bacteria</taxon>
        <taxon>Bacillati</taxon>
        <taxon>Bacillota</taxon>
        <taxon>Clostridia</taxon>
        <taxon>Eubacteriales</taxon>
        <taxon>Clostridiaceae</taxon>
        <taxon>Clostridium</taxon>
    </lineage>
</organism>
<keyword evidence="2" id="KW-1185">Reference proteome</keyword>
<proteinExistence type="predicted"/>
<comment type="caution">
    <text evidence="1">The sequence shown here is derived from an EMBL/GenBank/DDBJ whole genome shotgun (WGS) entry which is preliminary data.</text>
</comment>
<name>A0ABS4K4G9_9CLOT</name>
<dbReference type="EMBL" id="JAGGLL010000008">
    <property type="protein sequence ID" value="MBP2021529.1"/>
    <property type="molecule type" value="Genomic_DNA"/>
</dbReference>
<dbReference type="Proteomes" id="UP001519308">
    <property type="component" value="Unassembled WGS sequence"/>
</dbReference>
<gene>
    <name evidence="1" type="ORF">J2Z44_001325</name>
</gene>
<dbReference type="RefSeq" id="WP_021281803.1">
    <property type="nucleotide sequence ID" value="NZ_JAGGLL010000008.1"/>
</dbReference>
<protein>
    <submittedName>
        <fullName evidence="1">Plasmid rolling circle replication initiator protein Rep</fullName>
    </submittedName>
</protein>
<evidence type="ECO:0000313" key="2">
    <source>
        <dbReference type="Proteomes" id="UP001519308"/>
    </source>
</evidence>
<accession>A0ABS4K4G9</accession>
<sequence>MACGNTIKGKNELISWKSNNWYEREDGLIEIINFSCERIVLNEKYKLIWEAIDYEIDVEELWEFCKNTFDKEEFIERLELMTEKDIICIENKDDSYNRLFG</sequence>
<evidence type="ECO:0000313" key="1">
    <source>
        <dbReference type="EMBL" id="MBP2021529.1"/>
    </source>
</evidence>